<reference evidence="1" key="1">
    <citation type="submission" date="2020-05" db="EMBL/GenBank/DDBJ databases">
        <authorList>
            <person name="Chiriac C."/>
            <person name="Salcher M."/>
            <person name="Ghai R."/>
            <person name="Kavagutti S V."/>
        </authorList>
    </citation>
    <scope>NUCLEOTIDE SEQUENCE</scope>
</reference>
<dbReference type="EMBL" id="LR796923">
    <property type="protein sequence ID" value="CAB4175446.1"/>
    <property type="molecule type" value="Genomic_DNA"/>
</dbReference>
<accession>A0A6J5PZ52</accession>
<protein>
    <submittedName>
        <fullName evidence="1">Uncharacterized protein</fullName>
    </submittedName>
</protein>
<evidence type="ECO:0000313" key="1">
    <source>
        <dbReference type="EMBL" id="CAB4175446.1"/>
    </source>
</evidence>
<sequence length="468" mass="51446">MSDILKFNQWVKLNEADPGVETVQPAGAKPTDQMSQLQKDQAEINNWARDKGNMLLQSGMKEDDRLRASQVISSLNEAAGGKNLGKNVINLKGNTHLQVFLKKLGLLNSKAGPLGDGVTCYFNGETESALKTLCGLDQIDFSNAESMSTFSKSFVDRPEVLNMKFSKEIIQLRDTALAAKKPELKLYIDTGLLRPYYEKVWSAGGPSDYNLALTGDIIGDMYKFNSVKEGGLADDPRDSGPAASPCPYEYDAKTGKMTYNGTVYQLKINPHLQNSVSVINGGSKSSRWHTSRGIIWTTWKTAAATMGISDPLSVAKAFFEMTDESAKNVYELTFYNTMVKDKGRETSSRMVNHCMGTGFWGSITHGEKTISNTIANLSGMGYSGLEDAIQKIGDKTVVEIMLREQINLYLSYANASTYGKGWTLGLLNFHRYFVPVYADLPAQSKFPEEYAKRESASTAGLSGLAQFV</sequence>
<name>A0A6J5PZ52_9CAUD</name>
<gene>
    <name evidence="1" type="ORF">UFOVP972_194</name>
</gene>
<organism evidence="1">
    <name type="scientific">uncultured Caudovirales phage</name>
    <dbReference type="NCBI Taxonomy" id="2100421"/>
    <lineage>
        <taxon>Viruses</taxon>
        <taxon>Duplodnaviria</taxon>
        <taxon>Heunggongvirae</taxon>
        <taxon>Uroviricota</taxon>
        <taxon>Caudoviricetes</taxon>
        <taxon>Peduoviridae</taxon>
        <taxon>Maltschvirus</taxon>
        <taxon>Maltschvirus maltsch</taxon>
    </lineage>
</organism>
<proteinExistence type="predicted"/>